<dbReference type="InterPro" id="IPR008906">
    <property type="entry name" value="HATC_C_dom"/>
</dbReference>
<reference evidence="2 3" key="1">
    <citation type="submission" date="2023-01" db="EMBL/GenBank/DDBJ databases">
        <authorList>
            <person name="Whitehead M."/>
        </authorList>
    </citation>
    <scope>NUCLEOTIDE SEQUENCE [LARGE SCALE GENOMIC DNA]</scope>
</reference>
<sequence>MNNFLSIIKEIIQQFNNRFIDFKKFECNIKFLRCPDTCNHDELDLHYFEWMIIDTFEFELIDLKSCNTWKQKFIDLRQLIEEIEINRLQSNVVKNADTEILKVWNSLPNTCSTLKKVAQSILSIFSSTYACESSKKQQQK</sequence>
<keyword evidence="3" id="KW-1185">Reference proteome</keyword>
<proteinExistence type="predicted"/>
<dbReference type="AlphaFoldDB" id="A0AAV0VUK9"/>
<evidence type="ECO:0000313" key="2">
    <source>
        <dbReference type="EMBL" id="CAI6348068.1"/>
    </source>
</evidence>
<protein>
    <recommendedName>
        <fullName evidence="1">HAT C-terminal dimerisation domain-containing protein</fullName>
    </recommendedName>
</protein>
<feature type="domain" description="HAT C-terminal dimerisation" evidence="1">
    <location>
        <begin position="76"/>
        <end position="136"/>
    </location>
</feature>
<organism evidence="2 3">
    <name type="scientific">Macrosiphum euphorbiae</name>
    <name type="common">potato aphid</name>
    <dbReference type="NCBI Taxonomy" id="13131"/>
    <lineage>
        <taxon>Eukaryota</taxon>
        <taxon>Metazoa</taxon>
        <taxon>Ecdysozoa</taxon>
        <taxon>Arthropoda</taxon>
        <taxon>Hexapoda</taxon>
        <taxon>Insecta</taxon>
        <taxon>Pterygota</taxon>
        <taxon>Neoptera</taxon>
        <taxon>Paraneoptera</taxon>
        <taxon>Hemiptera</taxon>
        <taxon>Sternorrhyncha</taxon>
        <taxon>Aphidomorpha</taxon>
        <taxon>Aphidoidea</taxon>
        <taxon>Aphididae</taxon>
        <taxon>Macrosiphini</taxon>
        <taxon>Macrosiphum</taxon>
    </lineage>
</organism>
<gene>
    <name evidence="2" type="ORF">MEUPH1_LOCUS4781</name>
</gene>
<dbReference type="Pfam" id="PF05699">
    <property type="entry name" value="Dimer_Tnp_hAT"/>
    <property type="match status" value="1"/>
</dbReference>
<dbReference type="GO" id="GO:0046983">
    <property type="term" value="F:protein dimerization activity"/>
    <property type="evidence" value="ECO:0007669"/>
    <property type="project" value="InterPro"/>
</dbReference>
<comment type="caution">
    <text evidence="2">The sequence shown here is derived from an EMBL/GenBank/DDBJ whole genome shotgun (WGS) entry which is preliminary data.</text>
</comment>
<dbReference type="PANTHER" id="PTHR45913:SF10">
    <property type="entry name" value="DUF4371 DOMAIN-CONTAINING PROTEIN"/>
    <property type="match status" value="1"/>
</dbReference>
<dbReference type="PANTHER" id="PTHR45913">
    <property type="entry name" value="EPM2A-INTERACTING PROTEIN 1"/>
    <property type="match status" value="1"/>
</dbReference>
<dbReference type="EMBL" id="CARXXK010000001">
    <property type="protein sequence ID" value="CAI6348068.1"/>
    <property type="molecule type" value="Genomic_DNA"/>
</dbReference>
<evidence type="ECO:0000259" key="1">
    <source>
        <dbReference type="Pfam" id="PF05699"/>
    </source>
</evidence>
<accession>A0AAV0VUK9</accession>
<dbReference type="Proteomes" id="UP001160148">
    <property type="component" value="Unassembled WGS sequence"/>
</dbReference>
<name>A0AAV0VUK9_9HEMI</name>
<evidence type="ECO:0000313" key="3">
    <source>
        <dbReference type="Proteomes" id="UP001160148"/>
    </source>
</evidence>